<feature type="transmembrane region" description="Helical" evidence="1">
    <location>
        <begin position="6"/>
        <end position="29"/>
    </location>
</feature>
<sequence length="216" mass="24790">MLREIVSNEIFTVLLVICLVLLAIAKLLYTKRFHDFINIISNFRYLKVYSRDQKFIDGFEAILFTNLLISGSIFGYLLYENFIGEVKDSYTLLFQIAVGFAAVVLSKVLIERLIGSLFSIDNIMDVYVFQKLSYKNFIGVLLVPINATLLFSISISPTILLTILIVFLLINCIGLIASYKTYQSLIKPNLFYFILYLCALEISPYLVIYKLFIDYA</sequence>
<evidence type="ECO:0000313" key="2">
    <source>
        <dbReference type="EMBL" id="RCU58592.1"/>
    </source>
</evidence>
<keyword evidence="3" id="KW-1185">Reference proteome</keyword>
<protein>
    <submittedName>
        <fullName evidence="2">DUF4271 domain-containing protein</fullName>
    </submittedName>
</protein>
<name>A0A368P6Z3_9FLAO</name>
<dbReference type="RefSeq" id="WP_072347300.1">
    <property type="nucleotide sequence ID" value="NZ_JAWVXR010000001.1"/>
</dbReference>
<keyword evidence="1" id="KW-0812">Transmembrane</keyword>
<dbReference type="InterPro" id="IPR025367">
    <property type="entry name" value="DUF4271"/>
</dbReference>
<dbReference type="Proteomes" id="UP000252249">
    <property type="component" value="Unassembled WGS sequence"/>
</dbReference>
<keyword evidence="1" id="KW-1133">Transmembrane helix</keyword>
<dbReference type="EMBL" id="QPIG01000001">
    <property type="protein sequence ID" value="RCU58592.1"/>
    <property type="molecule type" value="Genomic_DNA"/>
</dbReference>
<feature type="transmembrane region" description="Helical" evidence="1">
    <location>
        <begin position="134"/>
        <end position="153"/>
    </location>
</feature>
<gene>
    <name evidence="2" type="ORF">DU428_04235</name>
</gene>
<feature type="transmembrane region" description="Helical" evidence="1">
    <location>
        <begin position="159"/>
        <end position="178"/>
    </location>
</feature>
<organism evidence="2 3">
    <name type="scientific">Oceanihabitans sediminis</name>
    <dbReference type="NCBI Taxonomy" id="1812012"/>
    <lineage>
        <taxon>Bacteria</taxon>
        <taxon>Pseudomonadati</taxon>
        <taxon>Bacteroidota</taxon>
        <taxon>Flavobacteriia</taxon>
        <taxon>Flavobacteriales</taxon>
        <taxon>Flavobacteriaceae</taxon>
        <taxon>Oceanihabitans</taxon>
    </lineage>
</organism>
<dbReference type="OrthoDB" id="1438590at2"/>
<accession>A0A368P6Z3</accession>
<comment type="caution">
    <text evidence="2">The sequence shown here is derived from an EMBL/GenBank/DDBJ whole genome shotgun (WGS) entry which is preliminary data.</text>
</comment>
<dbReference type="Pfam" id="PF14093">
    <property type="entry name" value="DUF4271"/>
    <property type="match status" value="1"/>
</dbReference>
<evidence type="ECO:0000256" key="1">
    <source>
        <dbReference type="SAM" id="Phobius"/>
    </source>
</evidence>
<proteinExistence type="predicted"/>
<feature type="transmembrane region" description="Helical" evidence="1">
    <location>
        <begin position="61"/>
        <end position="79"/>
    </location>
</feature>
<feature type="transmembrane region" description="Helical" evidence="1">
    <location>
        <begin position="190"/>
        <end position="212"/>
    </location>
</feature>
<dbReference type="AlphaFoldDB" id="A0A368P6Z3"/>
<keyword evidence="1" id="KW-0472">Membrane</keyword>
<feature type="transmembrane region" description="Helical" evidence="1">
    <location>
        <begin position="91"/>
        <end position="110"/>
    </location>
</feature>
<evidence type="ECO:0000313" key="3">
    <source>
        <dbReference type="Proteomes" id="UP000252249"/>
    </source>
</evidence>
<reference evidence="2 3" key="1">
    <citation type="submission" date="2018-07" db="EMBL/GenBank/DDBJ databases">
        <title>Oceanihabitans testaceum sp. nov., isolated from marine sediment.</title>
        <authorList>
            <person name="Li C.-M."/>
        </authorList>
    </citation>
    <scope>NUCLEOTIDE SEQUENCE [LARGE SCALE GENOMIC DNA]</scope>
    <source>
        <strain evidence="2 3">S9-10</strain>
    </source>
</reference>